<evidence type="ECO:0000256" key="1">
    <source>
        <dbReference type="ARBA" id="ARBA00009943"/>
    </source>
</evidence>
<feature type="domain" description="BioF2-like acetyltransferase" evidence="7">
    <location>
        <begin position="169"/>
        <end position="305"/>
    </location>
</feature>
<dbReference type="Proteomes" id="UP000011550">
    <property type="component" value="Unassembled WGS sequence"/>
</dbReference>
<dbReference type="SUPFAM" id="SSF55729">
    <property type="entry name" value="Acyl-CoA N-acyltransferases (Nat)"/>
    <property type="match status" value="1"/>
</dbReference>
<reference evidence="8 9" key="1">
    <citation type="journal article" date="2014" name="PLoS Genet.">
        <title>Phylogenetically driven sequencing of extremely halophilic archaea reveals strategies for static and dynamic osmo-response.</title>
        <authorList>
            <person name="Becker E.A."/>
            <person name="Seitzer P.M."/>
            <person name="Tritt A."/>
            <person name="Larsen D."/>
            <person name="Krusor M."/>
            <person name="Yao A.I."/>
            <person name="Wu D."/>
            <person name="Madern D."/>
            <person name="Eisen J.A."/>
            <person name="Darling A.E."/>
            <person name="Facciotti M.T."/>
        </authorList>
    </citation>
    <scope>NUCLEOTIDE SEQUENCE [LARGE SCALE GENOMIC DNA]</scope>
    <source>
        <strain evidence="8 9">ATCC BAA-1512</strain>
    </source>
</reference>
<comment type="caution">
    <text evidence="8">The sequence shown here is derived from an EMBL/GenBank/DDBJ whole genome shotgun (WGS) entry which is preliminary data.</text>
</comment>
<evidence type="ECO:0000256" key="5">
    <source>
        <dbReference type="ARBA" id="ARBA00023315"/>
    </source>
</evidence>
<comment type="similarity">
    <text evidence="1">Belongs to the FemABX family.</text>
</comment>
<dbReference type="OrthoDB" id="140543at2157"/>
<evidence type="ECO:0000256" key="2">
    <source>
        <dbReference type="ARBA" id="ARBA00022679"/>
    </source>
</evidence>
<dbReference type="GO" id="GO:0008360">
    <property type="term" value="P:regulation of cell shape"/>
    <property type="evidence" value="ECO:0007669"/>
    <property type="project" value="UniProtKB-KW"/>
</dbReference>
<dbReference type="PANTHER" id="PTHR36174:SF1">
    <property type="entry name" value="LIPID II:GLYCINE GLYCYLTRANSFERASE"/>
    <property type="match status" value="1"/>
</dbReference>
<name>M0IMI2_9EURY</name>
<sequence length="362" mass="41931">MTIKITEFDPGRRDEWDRYVEQSCQASLFHQYDALELQAKYSNAKLHLLVGFKTEEPVGLFPLFEIRKGPIKTAFSPPPNIGVPYLGPVMFDAGNIKRRKFERRRNRFIEGCTEWVNSEIGPNYTHVRVGDYYTDMRTFQWGGCDVSPKYTYNVDLTRGEDDLLMSFSRSARRNVRDGAEIIPKIEEGNRDDIRTILTLVKDRYEEQDMQFDVPPQFVLDLYDSLPDGQVRPYVFRYNGSFVSGIVVLQYGRTIYRWLGGVRPEHDFGVDINDLLDWRIMRDGMQRGMARYDLVGANNRRLNQYKSKYNPDLVTFYQIEHGALPVRTVAHLYKNQLGPRLESLAHAGGNSLPARLVSGLLHR</sequence>
<dbReference type="InterPro" id="IPR003447">
    <property type="entry name" value="FEMABX"/>
</dbReference>
<accession>M0IMI2</accession>
<dbReference type="InterPro" id="IPR038740">
    <property type="entry name" value="BioF2-like_GNAT_dom"/>
</dbReference>
<evidence type="ECO:0000313" key="9">
    <source>
        <dbReference type="Proteomes" id="UP000011550"/>
    </source>
</evidence>
<keyword evidence="2" id="KW-0808">Transferase</keyword>
<evidence type="ECO:0000313" key="8">
    <source>
        <dbReference type="EMBL" id="ELZ97996.1"/>
    </source>
</evidence>
<evidence type="ECO:0000259" key="7">
    <source>
        <dbReference type="Pfam" id="PF13480"/>
    </source>
</evidence>
<dbReference type="AlphaFoldDB" id="M0IMI2"/>
<dbReference type="Pfam" id="PF13480">
    <property type="entry name" value="Acetyltransf_6"/>
    <property type="match status" value="1"/>
</dbReference>
<dbReference type="PROSITE" id="PS51191">
    <property type="entry name" value="FEMABX"/>
    <property type="match status" value="1"/>
</dbReference>
<keyword evidence="3" id="KW-0133">Cell shape</keyword>
<dbReference type="Gene3D" id="3.40.630.30">
    <property type="match status" value="1"/>
</dbReference>
<dbReference type="EMBL" id="AOLN01000004">
    <property type="protein sequence ID" value="ELZ97996.1"/>
    <property type="molecule type" value="Genomic_DNA"/>
</dbReference>
<keyword evidence="4" id="KW-0573">Peptidoglycan synthesis</keyword>
<proteinExistence type="inferred from homology"/>
<protein>
    <recommendedName>
        <fullName evidence="7">BioF2-like acetyltransferase domain-containing protein</fullName>
    </recommendedName>
</protein>
<dbReference type="PANTHER" id="PTHR36174">
    <property type="entry name" value="LIPID II:GLYCINE GLYCYLTRANSFERASE"/>
    <property type="match status" value="1"/>
</dbReference>
<dbReference type="PATRIC" id="fig|662479.7.peg.428"/>
<dbReference type="STRING" id="662479.C440_02073"/>
<dbReference type="GO" id="GO:0071555">
    <property type="term" value="P:cell wall organization"/>
    <property type="evidence" value="ECO:0007669"/>
    <property type="project" value="UniProtKB-KW"/>
</dbReference>
<dbReference type="GO" id="GO:0016755">
    <property type="term" value="F:aminoacyltransferase activity"/>
    <property type="evidence" value="ECO:0007669"/>
    <property type="project" value="InterPro"/>
</dbReference>
<keyword evidence="5" id="KW-0012">Acyltransferase</keyword>
<organism evidence="8 9">
    <name type="scientific">Haloferax mucosum ATCC BAA-1512</name>
    <dbReference type="NCBI Taxonomy" id="662479"/>
    <lineage>
        <taxon>Archaea</taxon>
        <taxon>Methanobacteriati</taxon>
        <taxon>Methanobacteriota</taxon>
        <taxon>Stenosarchaea group</taxon>
        <taxon>Halobacteria</taxon>
        <taxon>Halobacteriales</taxon>
        <taxon>Haloferacaceae</taxon>
        <taxon>Haloferax</taxon>
    </lineage>
</organism>
<gene>
    <name evidence="8" type="ORF">C440_02073</name>
</gene>
<evidence type="ECO:0000256" key="6">
    <source>
        <dbReference type="ARBA" id="ARBA00023316"/>
    </source>
</evidence>
<dbReference type="RefSeq" id="WP_008317789.1">
    <property type="nucleotide sequence ID" value="NZ_AOLN01000004.1"/>
</dbReference>
<dbReference type="InterPro" id="IPR050644">
    <property type="entry name" value="PG_Glycine_Bridge_Synth"/>
</dbReference>
<evidence type="ECO:0000256" key="4">
    <source>
        <dbReference type="ARBA" id="ARBA00022984"/>
    </source>
</evidence>
<dbReference type="InterPro" id="IPR016181">
    <property type="entry name" value="Acyl_CoA_acyltransferase"/>
</dbReference>
<keyword evidence="9" id="KW-1185">Reference proteome</keyword>
<dbReference type="GO" id="GO:0044038">
    <property type="term" value="P:cell wall macromolecule biosynthetic process"/>
    <property type="evidence" value="ECO:0007669"/>
    <property type="project" value="InterPro"/>
</dbReference>
<evidence type="ECO:0000256" key="3">
    <source>
        <dbReference type="ARBA" id="ARBA00022960"/>
    </source>
</evidence>
<keyword evidence="6" id="KW-0961">Cell wall biogenesis/degradation</keyword>